<dbReference type="AlphaFoldDB" id="A0A7Z9AU47"/>
<name>A0A7Z9AU47_ENTHR</name>
<evidence type="ECO:0000256" key="1">
    <source>
        <dbReference type="SAM" id="Phobius"/>
    </source>
</evidence>
<evidence type="ECO:0000313" key="2">
    <source>
        <dbReference type="EMBL" id="VTQ63983.1"/>
    </source>
</evidence>
<keyword evidence="1" id="KW-0812">Transmembrane</keyword>
<keyword evidence="1" id="KW-0472">Membrane</keyword>
<evidence type="ECO:0000313" key="3">
    <source>
        <dbReference type="Proteomes" id="UP000352698"/>
    </source>
</evidence>
<keyword evidence="1" id="KW-1133">Transmembrane helix</keyword>
<accession>A0A7Z9AU47</accession>
<dbReference type="Proteomes" id="UP000352698">
    <property type="component" value="Unassembled WGS sequence"/>
</dbReference>
<gene>
    <name evidence="2" type="ORF">NCTC12204_01400</name>
</gene>
<proteinExistence type="predicted"/>
<dbReference type="EMBL" id="CABEEP010000001">
    <property type="protein sequence ID" value="VTQ63983.1"/>
    <property type="molecule type" value="Genomic_DNA"/>
</dbReference>
<comment type="caution">
    <text evidence="2">The sequence shown here is derived from an EMBL/GenBank/DDBJ whole genome shotgun (WGS) entry which is preliminary data.</text>
</comment>
<dbReference type="RefSeq" id="WP_010737562.1">
    <property type="nucleotide sequence ID" value="NZ_CABEEP010000001.1"/>
</dbReference>
<sequence length="44" mass="4971">MENFGLQLINSSVLGQTDFISLFTTYLSDYMYLFLGGAVLFVIK</sequence>
<feature type="transmembrane region" description="Helical" evidence="1">
    <location>
        <begin position="20"/>
        <end position="43"/>
    </location>
</feature>
<reference evidence="2 3" key="1">
    <citation type="submission" date="2019-05" db="EMBL/GenBank/DDBJ databases">
        <authorList>
            <consortium name="Pathogen Informatics"/>
        </authorList>
    </citation>
    <scope>NUCLEOTIDE SEQUENCE [LARGE SCALE GENOMIC DNA]</scope>
    <source>
        <strain evidence="2 3">NCTC12204</strain>
    </source>
</reference>
<organism evidence="2 3">
    <name type="scientific">Enterococcus hirae</name>
    <dbReference type="NCBI Taxonomy" id="1354"/>
    <lineage>
        <taxon>Bacteria</taxon>
        <taxon>Bacillati</taxon>
        <taxon>Bacillota</taxon>
        <taxon>Bacilli</taxon>
        <taxon>Lactobacillales</taxon>
        <taxon>Enterococcaceae</taxon>
        <taxon>Enterococcus</taxon>
    </lineage>
</organism>
<protein>
    <submittedName>
        <fullName evidence="2">Uncharacterized protein</fullName>
    </submittedName>
</protein>